<dbReference type="EMBL" id="NXNI01000001">
    <property type="protein sequence ID" value="PCR89604.1"/>
    <property type="molecule type" value="Genomic_DNA"/>
</dbReference>
<organism evidence="4 5">
    <name type="scientific">Natrinema ejinorense</name>
    <dbReference type="NCBI Taxonomy" id="373386"/>
    <lineage>
        <taxon>Archaea</taxon>
        <taxon>Methanobacteriati</taxon>
        <taxon>Methanobacteriota</taxon>
        <taxon>Stenosarchaea group</taxon>
        <taxon>Halobacteria</taxon>
        <taxon>Halobacteriales</taxon>
        <taxon>Natrialbaceae</taxon>
        <taxon>Natrinema</taxon>
    </lineage>
</organism>
<comment type="similarity">
    <text evidence="2">Belongs to the CDP-alcohol phosphatidyltransferase class-I family.</text>
</comment>
<dbReference type="InterPro" id="IPR000462">
    <property type="entry name" value="CDP-OH_P_trans"/>
</dbReference>
<evidence type="ECO:0000313" key="5">
    <source>
        <dbReference type="Proteomes" id="UP000219689"/>
    </source>
</evidence>
<keyword evidence="1 2" id="KW-0808">Transferase</keyword>
<keyword evidence="3" id="KW-0812">Transmembrane</keyword>
<keyword evidence="5" id="KW-1185">Reference proteome</keyword>
<accession>A0A2A5QS23</accession>
<dbReference type="GO" id="GO:0016780">
    <property type="term" value="F:phosphotransferase activity, for other substituted phosphate groups"/>
    <property type="evidence" value="ECO:0007669"/>
    <property type="project" value="InterPro"/>
</dbReference>
<reference evidence="4 5" key="1">
    <citation type="submission" date="2017-09" db="EMBL/GenBank/DDBJ databases">
        <title>Genome sequences of Natrinema ejinorence JCM 13890T.</title>
        <authorList>
            <person name="Roh S.W."/>
            <person name="Kim Y.B."/>
            <person name="Kim J.Y."/>
        </authorList>
    </citation>
    <scope>NUCLEOTIDE SEQUENCE [LARGE SCALE GENOMIC DNA]</scope>
    <source>
        <strain evidence="4 5">JCM 13890</strain>
    </source>
</reference>
<dbReference type="Pfam" id="PF01066">
    <property type="entry name" value="CDP-OH_P_transf"/>
    <property type="match status" value="1"/>
</dbReference>
<evidence type="ECO:0000313" key="4">
    <source>
        <dbReference type="EMBL" id="PCR89604.1"/>
    </source>
</evidence>
<feature type="transmembrane region" description="Helical" evidence="3">
    <location>
        <begin position="145"/>
        <end position="162"/>
    </location>
</feature>
<feature type="transmembrane region" description="Helical" evidence="3">
    <location>
        <begin position="42"/>
        <end position="61"/>
    </location>
</feature>
<sequence length="261" mass="28240">MAGRQRDQSPHGWLRLGFPLVGALCLAALFRELFPAAGMTRWVFHPAAVAGLCWTGQLWYVGRSIDANRVARDPWRRPFGLANTLTLLRGGLYAVVAGFAVVPATTDLAWMPALCYGSGVVLDKLDGTVARTVGRETALGRRLDMAFDTFGFVAAPVVAVLWGQLPVWYLSLSAARYVFLAGVYWRRIRGRPVFDTPDSNLGKYLAGGQMVFVTMALAPAVPAALVWALAPVVLAPSLAVFARDYLTVSGRLPHEIPGGQN</sequence>
<dbReference type="InterPro" id="IPR043130">
    <property type="entry name" value="CDP-OH_PTrfase_TM_dom"/>
</dbReference>
<keyword evidence="3" id="KW-1133">Transmembrane helix</keyword>
<dbReference type="RefSeq" id="WP_097381508.1">
    <property type="nucleotide sequence ID" value="NZ_NXNI01000001.1"/>
</dbReference>
<dbReference type="GO" id="GO:0016020">
    <property type="term" value="C:membrane"/>
    <property type="evidence" value="ECO:0007669"/>
    <property type="project" value="InterPro"/>
</dbReference>
<dbReference type="PROSITE" id="PS00379">
    <property type="entry name" value="CDP_ALCOHOL_P_TRANSF"/>
    <property type="match status" value="1"/>
</dbReference>
<dbReference type="AlphaFoldDB" id="A0A2A5QS23"/>
<proteinExistence type="inferred from homology"/>
<gene>
    <name evidence="4" type="ORF">CP557_03080</name>
</gene>
<evidence type="ECO:0000256" key="1">
    <source>
        <dbReference type="ARBA" id="ARBA00022679"/>
    </source>
</evidence>
<dbReference type="Proteomes" id="UP000219689">
    <property type="component" value="Unassembled WGS sequence"/>
</dbReference>
<comment type="caution">
    <text evidence="4">The sequence shown here is derived from an EMBL/GenBank/DDBJ whole genome shotgun (WGS) entry which is preliminary data.</text>
</comment>
<name>A0A2A5QS23_9EURY</name>
<evidence type="ECO:0000256" key="2">
    <source>
        <dbReference type="RuleBase" id="RU003750"/>
    </source>
</evidence>
<keyword evidence="3" id="KW-0472">Membrane</keyword>
<protein>
    <submittedName>
        <fullName evidence="4">CDP-alcohol phosphatidyltransferase</fullName>
    </submittedName>
</protein>
<dbReference type="InterPro" id="IPR048254">
    <property type="entry name" value="CDP_ALCOHOL_P_TRANSF_CS"/>
</dbReference>
<evidence type="ECO:0000256" key="3">
    <source>
        <dbReference type="SAM" id="Phobius"/>
    </source>
</evidence>
<dbReference type="GO" id="GO:0008654">
    <property type="term" value="P:phospholipid biosynthetic process"/>
    <property type="evidence" value="ECO:0007669"/>
    <property type="project" value="InterPro"/>
</dbReference>
<feature type="transmembrane region" description="Helical" evidence="3">
    <location>
        <begin position="12"/>
        <end position="30"/>
    </location>
</feature>
<dbReference type="Gene3D" id="1.20.120.1760">
    <property type="match status" value="1"/>
</dbReference>